<dbReference type="AlphaFoldDB" id="A0A922D480"/>
<dbReference type="InterPro" id="IPR052611">
    <property type="entry name" value="Plant_RLK_LysM"/>
</dbReference>
<accession>A0A922D480</accession>
<comment type="caution">
    <text evidence="1">The sequence shown here is derived from an EMBL/GenBank/DDBJ whole genome shotgun (WGS) entry which is preliminary data.</text>
</comment>
<gene>
    <name evidence="1" type="ORF">I3842_14G082400</name>
</gene>
<proteinExistence type="predicted"/>
<sequence>MGMENLMADVSDCLDKYKVFKIEDLIEATNGFSESCLIQGSVYKGSIDGEVYFIKTMKSNAYD</sequence>
<evidence type="ECO:0000313" key="1">
    <source>
        <dbReference type="EMBL" id="KAG6678477.1"/>
    </source>
</evidence>
<protein>
    <submittedName>
        <fullName evidence="1">Uncharacterized protein</fullName>
    </submittedName>
</protein>
<dbReference type="Proteomes" id="UP000811246">
    <property type="component" value="Chromosome 14"/>
</dbReference>
<evidence type="ECO:0000313" key="2">
    <source>
        <dbReference type="Proteomes" id="UP000811246"/>
    </source>
</evidence>
<reference evidence="1" key="1">
    <citation type="submission" date="2021-01" db="EMBL/GenBank/DDBJ databases">
        <authorList>
            <person name="Lovell J.T."/>
            <person name="Bentley N."/>
            <person name="Bhattarai G."/>
            <person name="Jenkins J.W."/>
            <person name="Sreedasyam A."/>
            <person name="Alarcon Y."/>
            <person name="Bock C."/>
            <person name="Boston L."/>
            <person name="Carlson J."/>
            <person name="Cervantes K."/>
            <person name="Clermont K."/>
            <person name="Krom N."/>
            <person name="Kubenka K."/>
            <person name="Mamidi S."/>
            <person name="Mattison C."/>
            <person name="Monteros M."/>
            <person name="Pisani C."/>
            <person name="Plott C."/>
            <person name="Rajasekar S."/>
            <person name="Rhein H.S."/>
            <person name="Rohla C."/>
            <person name="Song M."/>
            <person name="Hilaire R.S."/>
            <person name="Shu S."/>
            <person name="Wells L."/>
            <person name="Wang X."/>
            <person name="Webber J."/>
            <person name="Heerema R.J."/>
            <person name="Klein P."/>
            <person name="Conner P."/>
            <person name="Grauke L."/>
            <person name="Grimwood J."/>
            <person name="Schmutz J."/>
            <person name="Randall J.J."/>
        </authorList>
    </citation>
    <scope>NUCLEOTIDE SEQUENCE</scope>
    <source>
        <tissue evidence="1">Leaf</tissue>
    </source>
</reference>
<organism evidence="1 2">
    <name type="scientific">Carya illinoinensis</name>
    <name type="common">Pecan</name>
    <dbReference type="NCBI Taxonomy" id="32201"/>
    <lineage>
        <taxon>Eukaryota</taxon>
        <taxon>Viridiplantae</taxon>
        <taxon>Streptophyta</taxon>
        <taxon>Embryophyta</taxon>
        <taxon>Tracheophyta</taxon>
        <taxon>Spermatophyta</taxon>
        <taxon>Magnoliopsida</taxon>
        <taxon>eudicotyledons</taxon>
        <taxon>Gunneridae</taxon>
        <taxon>Pentapetalae</taxon>
        <taxon>rosids</taxon>
        <taxon>fabids</taxon>
        <taxon>Fagales</taxon>
        <taxon>Juglandaceae</taxon>
        <taxon>Carya</taxon>
    </lineage>
</organism>
<dbReference type="PANTHER" id="PTHR45927">
    <property type="entry name" value="LYSM-DOMAIN RECEPTOR-LIKE KINASE-RELATED"/>
    <property type="match status" value="1"/>
</dbReference>
<dbReference type="PANTHER" id="PTHR45927:SF15">
    <property type="entry name" value="SERINE_THREONINE RECEPTOR-LIKE KINASE NFP"/>
    <property type="match status" value="1"/>
</dbReference>
<name>A0A922D480_CARIL</name>
<dbReference type="EMBL" id="CM031838">
    <property type="protein sequence ID" value="KAG6678477.1"/>
    <property type="molecule type" value="Genomic_DNA"/>
</dbReference>